<feature type="domain" description="Flavoprotein" evidence="5">
    <location>
        <begin position="13"/>
        <end position="183"/>
    </location>
</feature>
<dbReference type="GO" id="GO:0015937">
    <property type="term" value="P:coenzyme A biosynthetic process"/>
    <property type="evidence" value="ECO:0007669"/>
    <property type="project" value="UniProtKB-UniRule"/>
</dbReference>
<feature type="active site" description="Proton donor" evidence="3">
    <location>
        <position position="164"/>
    </location>
</feature>
<dbReference type="GO" id="GO:0046872">
    <property type="term" value="F:metal ion binding"/>
    <property type="evidence" value="ECO:0007669"/>
    <property type="project" value="UniProtKB-KW"/>
</dbReference>
<dbReference type="KEGG" id="mtw:CQW49_21235"/>
<accession>A0A2D2D521</accession>
<keyword evidence="8" id="KW-1185">Reference proteome</keyword>
<comment type="similarity">
    <text evidence="3 4">In the C-terminal section; belongs to the PPC synthetase family.</text>
</comment>
<evidence type="ECO:0000256" key="2">
    <source>
        <dbReference type="ARBA" id="ARBA00023239"/>
    </source>
</evidence>
<dbReference type="InterPro" id="IPR005252">
    <property type="entry name" value="CoaBC"/>
</dbReference>
<reference evidence="8" key="1">
    <citation type="submission" date="2017-10" db="EMBL/GenBank/DDBJ databases">
        <title>Completed PacBio SMRT sequence of Methylosinus trichosporium OB3b reveals presence of a third large plasmid.</title>
        <authorList>
            <person name="Charles T.C."/>
            <person name="Lynch M.D.J."/>
            <person name="Heil J.R."/>
            <person name="Cheng J."/>
        </authorList>
    </citation>
    <scope>NUCLEOTIDE SEQUENCE [LARGE SCALE GENOMIC DNA]</scope>
    <source>
        <strain evidence="8">OB3b</strain>
    </source>
</reference>
<evidence type="ECO:0000313" key="7">
    <source>
        <dbReference type="EMBL" id="ATQ70127.1"/>
    </source>
</evidence>
<protein>
    <recommendedName>
        <fullName evidence="3">Coenzyme A biosynthesis bifunctional protein CoaBC</fullName>
    </recommendedName>
    <alternativeName>
        <fullName evidence="3">DNA/pantothenate metabolism flavoprotein</fullName>
    </alternativeName>
    <alternativeName>
        <fullName evidence="3">Phosphopantothenoylcysteine synthetase/decarboxylase</fullName>
        <shortName evidence="3">PPCS-PPCDC</shortName>
    </alternativeName>
    <domain>
        <recommendedName>
            <fullName evidence="3">Phosphopantothenoylcysteine decarboxylase</fullName>
            <shortName evidence="3">PPC decarboxylase</shortName>
            <shortName evidence="3">PPC-DC</shortName>
            <ecNumber evidence="3">4.1.1.36</ecNumber>
        </recommendedName>
        <alternativeName>
            <fullName evidence="3">CoaC</fullName>
        </alternativeName>
    </domain>
    <domain>
        <recommendedName>
            <fullName evidence="3">Phosphopantothenate--cysteine ligase</fullName>
            <ecNumber evidence="3">6.3.2.5</ecNumber>
        </recommendedName>
        <alternativeName>
            <fullName evidence="3">CoaB</fullName>
        </alternativeName>
        <alternativeName>
            <fullName evidence="3">Phosphopantothenoylcysteine synthetase</fullName>
            <shortName evidence="3">PPC synthetase</shortName>
            <shortName evidence="3">PPC-S</shortName>
        </alternativeName>
    </domain>
</protein>
<name>A0A2D2D521_METT3</name>
<organism evidence="7 8">
    <name type="scientific">Methylosinus trichosporium (strain ATCC 35070 / NCIMB 11131 / UNIQEM 75 / OB3b)</name>
    <dbReference type="NCBI Taxonomy" id="595536"/>
    <lineage>
        <taxon>Bacteria</taxon>
        <taxon>Pseudomonadati</taxon>
        <taxon>Pseudomonadota</taxon>
        <taxon>Alphaproteobacteria</taxon>
        <taxon>Hyphomicrobiales</taxon>
        <taxon>Methylocystaceae</taxon>
        <taxon>Methylosinus</taxon>
    </lineage>
</organism>
<keyword evidence="3 4" id="KW-0436">Ligase</keyword>
<dbReference type="InterPro" id="IPR036551">
    <property type="entry name" value="Flavin_trans-like"/>
</dbReference>
<feature type="binding site" evidence="3">
    <location>
        <begin position="312"/>
        <end position="315"/>
    </location>
    <ligand>
        <name>CTP</name>
        <dbReference type="ChEBI" id="CHEBI:37563"/>
    </ligand>
</feature>
<dbReference type="Gene3D" id="3.40.50.10300">
    <property type="entry name" value="CoaB-like"/>
    <property type="match status" value="1"/>
</dbReference>
<comment type="cofactor">
    <cofactor evidence="3">
        <name>FMN</name>
        <dbReference type="ChEBI" id="CHEBI:58210"/>
    </cofactor>
    <text evidence="3">Binds 1 FMN per subunit.</text>
</comment>
<evidence type="ECO:0000313" key="8">
    <source>
        <dbReference type="Proteomes" id="UP000230709"/>
    </source>
</evidence>
<dbReference type="InterPro" id="IPR035929">
    <property type="entry name" value="CoaB-like_sf"/>
</dbReference>
<comment type="caution">
    <text evidence="3">Lacks conserved residue(s) required for the propagation of feature annotation.</text>
</comment>
<dbReference type="Proteomes" id="UP000230709">
    <property type="component" value="Chromosome"/>
</dbReference>
<dbReference type="HAMAP" id="MF_02225">
    <property type="entry name" value="CoaBC"/>
    <property type="match status" value="1"/>
</dbReference>
<feature type="binding site" evidence="3">
    <location>
        <position position="294"/>
    </location>
    <ligand>
        <name>CTP</name>
        <dbReference type="ChEBI" id="CHEBI:37563"/>
    </ligand>
</feature>
<dbReference type="SUPFAM" id="SSF102645">
    <property type="entry name" value="CoaB-like"/>
    <property type="match status" value="1"/>
</dbReference>
<gene>
    <name evidence="3 7" type="primary">coaBC</name>
    <name evidence="7" type="ORF">CQW49_21235</name>
</gene>
<dbReference type="GO" id="GO:0071513">
    <property type="term" value="C:phosphopantothenoylcysteine decarboxylase complex"/>
    <property type="evidence" value="ECO:0007669"/>
    <property type="project" value="TreeGrafter"/>
</dbReference>
<comment type="similarity">
    <text evidence="3 4">In the N-terminal section; belongs to the HFCD (homo-oligomeric flavin containing Cys decarboxylase) superfamily.</text>
</comment>
<dbReference type="RefSeq" id="WP_003614551.1">
    <property type="nucleotide sequence ID" value="NZ_ADVE02000001.1"/>
</dbReference>
<dbReference type="GO" id="GO:0010181">
    <property type="term" value="F:FMN binding"/>
    <property type="evidence" value="ECO:0007669"/>
    <property type="project" value="UniProtKB-UniRule"/>
</dbReference>
<dbReference type="GO" id="GO:0004633">
    <property type="term" value="F:phosphopantothenoylcysteine decarboxylase activity"/>
    <property type="evidence" value="ECO:0007669"/>
    <property type="project" value="UniProtKB-UniRule"/>
</dbReference>
<dbReference type="EC" id="6.3.2.5" evidence="3"/>
<dbReference type="PANTHER" id="PTHR14359:SF6">
    <property type="entry name" value="PHOSPHOPANTOTHENOYLCYSTEINE DECARBOXYLASE"/>
    <property type="match status" value="1"/>
</dbReference>
<feature type="region of interest" description="Phosphopantothenoylcysteine decarboxylase" evidence="3">
    <location>
        <begin position="1"/>
        <end position="197"/>
    </location>
</feature>
<evidence type="ECO:0000259" key="6">
    <source>
        <dbReference type="Pfam" id="PF04127"/>
    </source>
</evidence>
<keyword evidence="3" id="KW-0511">Multifunctional enzyme</keyword>
<dbReference type="GO" id="GO:0015941">
    <property type="term" value="P:pantothenate catabolic process"/>
    <property type="evidence" value="ECO:0007669"/>
    <property type="project" value="InterPro"/>
</dbReference>
<dbReference type="UniPathway" id="UPA00241">
    <property type="reaction ID" value="UER00353"/>
</dbReference>
<feature type="binding site" evidence="3">
    <location>
        <position position="285"/>
    </location>
    <ligand>
        <name>CTP</name>
        <dbReference type="ChEBI" id="CHEBI:37563"/>
    </ligand>
</feature>
<keyword evidence="3 4" id="KW-0288">FMN</keyword>
<dbReference type="Pfam" id="PF04127">
    <property type="entry name" value="DFP"/>
    <property type="match status" value="1"/>
</dbReference>
<dbReference type="GO" id="GO:0004632">
    <property type="term" value="F:phosphopantothenate--cysteine ligase activity"/>
    <property type="evidence" value="ECO:0007669"/>
    <property type="project" value="UniProtKB-UniRule"/>
</dbReference>
<feature type="binding site" evidence="3">
    <location>
        <position position="350"/>
    </location>
    <ligand>
        <name>CTP</name>
        <dbReference type="ChEBI" id="CHEBI:37563"/>
    </ligand>
</feature>
<keyword evidence="3" id="KW-0460">Magnesium</keyword>
<feature type="binding site" evidence="3">
    <location>
        <position position="346"/>
    </location>
    <ligand>
        <name>CTP</name>
        <dbReference type="ChEBI" id="CHEBI:37563"/>
    </ligand>
</feature>
<dbReference type="NCBIfam" id="TIGR00521">
    <property type="entry name" value="coaBC_dfp"/>
    <property type="match status" value="1"/>
</dbReference>
<evidence type="ECO:0000256" key="4">
    <source>
        <dbReference type="RuleBase" id="RU364078"/>
    </source>
</evidence>
<evidence type="ECO:0000256" key="3">
    <source>
        <dbReference type="HAMAP-Rule" id="MF_02225"/>
    </source>
</evidence>
<feature type="binding site" evidence="3">
    <location>
        <position position="332"/>
    </location>
    <ligand>
        <name>CTP</name>
        <dbReference type="ChEBI" id="CHEBI:37563"/>
    </ligand>
</feature>
<proteinExistence type="inferred from homology"/>
<dbReference type="EMBL" id="CP023737">
    <property type="protein sequence ID" value="ATQ70127.1"/>
    <property type="molecule type" value="Genomic_DNA"/>
</dbReference>
<comment type="pathway">
    <text evidence="3 4">Cofactor biosynthesis; coenzyme A biosynthesis; CoA from (R)-pantothenate: step 3/5.</text>
</comment>
<keyword evidence="3" id="KW-0479">Metal-binding</keyword>
<dbReference type="EC" id="4.1.1.36" evidence="3"/>
<comment type="function">
    <text evidence="4">Catalyzes two steps in the biosynthesis of coenzyme A. In the first step cysteine is conjugated to 4'-phosphopantothenate to form 4-phosphopantothenoylcysteine, in the latter compound is decarboxylated to form 4'-phosphopantotheine.</text>
</comment>
<evidence type="ECO:0000256" key="1">
    <source>
        <dbReference type="ARBA" id="ARBA00022793"/>
    </source>
</evidence>
<keyword evidence="3 4" id="KW-0285">Flavoprotein</keyword>
<comment type="catalytic activity">
    <reaction evidence="3 4">
        <text>N-[(R)-4-phosphopantothenoyl]-L-cysteine + H(+) = (R)-4'-phosphopantetheine + CO2</text>
        <dbReference type="Rhea" id="RHEA:16793"/>
        <dbReference type="ChEBI" id="CHEBI:15378"/>
        <dbReference type="ChEBI" id="CHEBI:16526"/>
        <dbReference type="ChEBI" id="CHEBI:59458"/>
        <dbReference type="ChEBI" id="CHEBI:61723"/>
        <dbReference type="EC" id="4.1.1.36"/>
    </reaction>
</comment>
<evidence type="ECO:0000259" key="5">
    <source>
        <dbReference type="Pfam" id="PF02441"/>
    </source>
</evidence>
<dbReference type="InterPro" id="IPR007085">
    <property type="entry name" value="DNA/pantothenate-metab_flavo_C"/>
</dbReference>
<feature type="domain" description="DNA/pantothenate metabolism flavoprotein C-terminal" evidence="6">
    <location>
        <begin position="193"/>
        <end position="403"/>
    </location>
</feature>
<keyword evidence="2 3" id="KW-0456">Lyase</keyword>
<dbReference type="Gene3D" id="3.40.50.1950">
    <property type="entry name" value="Flavin prenyltransferase-like"/>
    <property type="match status" value="1"/>
</dbReference>
<keyword evidence="1 3" id="KW-0210">Decarboxylase</keyword>
<feature type="region of interest" description="Phosphopantothenate--cysteine ligase" evidence="3">
    <location>
        <begin position="198"/>
        <end position="413"/>
    </location>
</feature>
<dbReference type="SUPFAM" id="SSF52507">
    <property type="entry name" value="Homo-oligomeric flavin-containing Cys decarboxylases, HFCD"/>
    <property type="match status" value="1"/>
</dbReference>
<dbReference type="Pfam" id="PF02441">
    <property type="entry name" value="Flavoprotein"/>
    <property type="match status" value="1"/>
</dbReference>
<dbReference type="InterPro" id="IPR003382">
    <property type="entry name" value="Flavoprotein"/>
</dbReference>
<comment type="pathway">
    <text evidence="3 4">Cofactor biosynthesis; coenzyme A biosynthesis; CoA from (R)-pantothenate: step 2/5.</text>
</comment>
<comment type="catalytic activity">
    <reaction evidence="3 4">
        <text>(R)-4'-phosphopantothenate + L-cysteine + CTP = N-[(R)-4-phosphopantothenoyl]-L-cysteine + CMP + diphosphate + H(+)</text>
        <dbReference type="Rhea" id="RHEA:19397"/>
        <dbReference type="ChEBI" id="CHEBI:10986"/>
        <dbReference type="ChEBI" id="CHEBI:15378"/>
        <dbReference type="ChEBI" id="CHEBI:33019"/>
        <dbReference type="ChEBI" id="CHEBI:35235"/>
        <dbReference type="ChEBI" id="CHEBI:37563"/>
        <dbReference type="ChEBI" id="CHEBI:59458"/>
        <dbReference type="ChEBI" id="CHEBI:60377"/>
        <dbReference type="EC" id="6.3.2.5"/>
    </reaction>
</comment>
<sequence>MIPVQQNILSGRTVLLVVGGGVAAYKSLELVRRLRERGARVRVALTAAAARFVTPLSFASLSGERVFEDLFSLTDEQEMGHIRLSREADLVVVAPATAHLLARMAHGLADDLATTLLLATDKRVLVAPAMNVRMWLHPATQRNVATLRADGVLFVGPEDGEMACGEFGPGRMSEPPAILASIDAALHSAERPLVGRHVIVTSGPTREPIDPARFLSNRSSGKQGHAIAAAAARAGAQVTLVSGPVEIADPPGVTVRHVETALEMLAAVEAALPADIFIGAAAVADWRIEPAPDKIKKQPGGAPPTLVLRENPDILALVARRESERPALVVGFAAETRDVIANAQEKLARKGCDLIVANDVSAASGVFGGDANEVRLVGADGVESWPRLDKSEVAARLVARLAERLGATAEPVR</sequence>
<dbReference type="PANTHER" id="PTHR14359">
    <property type="entry name" value="HOMO-OLIGOMERIC FLAVIN CONTAINING CYS DECARBOXYLASE FAMILY"/>
    <property type="match status" value="1"/>
</dbReference>
<dbReference type="STRING" id="595536.GCA_000178815_00947"/>
<comment type="cofactor">
    <cofactor evidence="3">
        <name>Mg(2+)</name>
        <dbReference type="ChEBI" id="CHEBI:18420"/>
    </cofactor>
</comment>
<dbReference type="AlphaFoldDB" id="A0A2D2D521"/>
<comment type="function">
    <text evidence="3">Catalyzes two sequential steps in the biosynthesis of coenzyme A. In the first step cysteine is conjugated to 4'-phosphopantothenate to form 4-phosphopantothenoylcysteine. In the second step the latter compound is decarboxylated to form 4'-phosphopantotheine.</text>
</comment>